<feature type="region of interest" description="Disordered" evidence="1">
    <location>
        <begin position="1"/>
        <end position="102"/>
    </location>
</feature>
<name>A0A7J7Y575_RHIFE</name>
<evidence type="ECO:0000256" key="1">
    <source>
        <dbReference type="SAM" id="MobiDB-lite"/>
    </source>
</evidence>
<reference evidence="2 3" key="1">
    <citation type="journal article" date="2020" name="Nature">
        <title>Six reference-quality genomes reveal evolution of bat adaptations.</title>
        <authorList>
            <person name="Jebb D."/>
            <person name="Huang Z."/>
            <person name="Pippel M."/>
            <person name="Hughes G.M."/>
            <person name="Lavrichenko K."/>
            <person name="Devanna P."/>
            <person name="Winkler S."/>
            <person name="Jermiin L.S."/>
            <person name="Skirmuntt E.C."/>
            <person name="Katzourakis A."/>
            <person name="Burkitt-Gray L."/>
            <person name="Ray D.A."/>
            <person name="Sullivan K.A.M."/>
            <person name="Roscito J.G."/>
            <person name="Kirilenko B.M."/>
            <person name="Davalos L.M."/>
            <person name="Corthals A.P."/>
            <person name="Power M.L."/>
            <person name="Jones G."/>
            <person name="Ransome R.D."/>
            <person name="Dechmann D.K.N."/>
            <person name="Locatelli A.G."/>
            <person name="Puechmaille S.J."/>
            <person name="Fedrigo O."/>
            <person name="Jarvis E.D."/>
            <person name="Hiller M."/>
            <person name="Vernes S.C."/>
            <person name="Myers E.W."/>
            <person name="Teeling E.C."/>
        </authorList>
    </citation>
    <scope>NUCLEOTIDE SEQUENCE [LARGE SCALE GENOMIC DNA]</scope>
    <source>
        <strain evidence="2">MRhiFer1</strain>
        <tissue evidence="2">Lung</tissue>
    </source>
</reference>
<comment type="caution">
    <text evidence="2">The sequence shown here is derived from an EMBL/GenBank/DDBJ whole genome shotgun (WGS) entry which is preliminary data.</text>
</comment>
<accession>A0A7J7Y575</accession>
<dbReference type="Proteomes" id="UP000585614">
    <property type="component" value="Unassembled WGS sequence"/>
</dbReference>
<dbReference type="AlphaFoldDB" id="A0A7J7Y575"/>
<evidence type="ECO:0000313" key="2">
    <source>
        <dbReference type="EMBL" id="KAF6357111.1"/>
    </source>
</evidence>
<evidence type="ECO:0000313" key="3">
    <source>
        <dbReference type="Proteomes" id="UP000585614"/>
    </source>
</evidence>
<protein>
    <submittedName>
        <fullName evidence="2">Uncharacterized protein</fullName>
    </submittedName>
</protein>
<organism evidence="2 3">
    <name type="scientific">Rhinolophus ferrumequinum</name>
    <name type="common">Greater horseshoe bat</name>
    <dbReference type="NCBI Taxonomy" id="59479"/>
    <lineage>
        <taxon>Eukaryota</taxon>
        <taxon>Metazoa</taxon>
        <taxon>Chordata</taxon>
        <taxon>Craniata</taxon>
        <taxon>Vertebrata</taxon>
        <taxon>Euteleostomi</taxon>
        <taxon>Mammalia</taxon>
        <taxon>Eutheria</taxon>
        <taxon>Laurasiatheria</taxon>
        <taxon>Chiroptera</taxon>
        <taxon>Yinpterochiroptera</taxon>
        <taxon>Rhinolophoidea</taxon>
        <taxon>Rhinolophidae</taxon>
        <taxon>Rhinolophinae</taxon>
        <taxon>Rhinolophus</taxon>
    </lineage>
</organism>
<proteinExistence type="predicted"/>
<feature type="compositionally biased region" description="Basic and acidic residues" evidence="1">
    <location>
        <begin position="27"/>
        <end position="42"/>
    </location>
</feature>
<sequence>MNQRAKLHAAPGTLRPAPGRAEQGRTGLKDRRALIPRREQGSRPRSRRRAAAPVPPPLLLASHAPRRRHAPPPHTSITARLRRSPAPAQQSSADPGGPEARCCLRLHRPLAERRAPVPGSAPPA</sequence>
<gene>
    <name evidence="2" type="ORF">mRhiFer1_010034</name>
</gene>
<dbReference type="EMBL" id="JACAGC010000007">
    <property type="protein sequence ID" value="KAF6357111.1"/>
    <property type="molecule type" value="Genomic_DNA"/>
</dbReference>